<evidence type="ECO:0000259" key="1">
    <source>
        <dbReference type="Pfam" id="PF26354"/>
    </source>
</evidence>
<keyword evidence="3" id="KW-1185">Reference proteome</keyword>
<dbReference type="EMBL" id="ABIA03000002">
    <property type="protein sequence ID" value="EDQ34772.1"/>
    <property type="molecule type" value="Genomic_DNA"/>
</dbReference>
<reference evidence="2 3" key="1">
    <citation type="submission" date="2007-10" db="EMBL/GenBank/DDBJ databases">
        <authorList>
            <person name="Wagner-Dobler I."/>
            <person name="Ferriera S."/>
            <person name="Johnson J."/>
            <person name="Kravitz S."/>
            <person name="Beeson K."/>
            <person name="Sutton G."/>
            <person name="Rogers Y.-H."/>
            <person name="Friedman R."/>
            <person name="Frazier M."/>
            <person name="Venter J.C."/>
        </authorList>
    </citation>
    <scope>NUCLEOTIDE SEQUENCE [LARGE SCALE GENOMIC DNA]</scope>
    <source>
        <strain evidence="2 3">DFL-43</strain>
    </source>
</reference>
<dbReference type="HOGENOM" id="CLU_1775280_0_0_5"/>
<gene>
    <name evidence="2" type="ORF">HPDFL43_01205</name>
</gene>
<accession>A9CZH9</accession>
<organism evidence="2 3">
    <name type="scientific">Hoeflea phototrophica (strain DSM 17068 / NCIMB 14078 / DFL-43)</name>
    <dbReference type="NCBI Taxonomy" id="411684"/>
    <lineage>
        <taxon>Bacteria</taxon>
        <taxon>Pseudomonadati</taxon>
        <taxon>Pseudomonadota</taxon>
        <taxon>Alphaproteobacteria</taxon>
        <taxon>Hyphomicrobiales</taxon>
        <taxon>Rhizobiaceae</taxon>
        <taxon>Hoeflea</taxon>
    </lineage>
</organism>
<dbReference type="InterPro" id="IPR058713">
    <property type="entry name" value="DMF_alpha_dom"/>
</dbReference>
<dbReference type="AlphaFoldDB" id="A9CZH9"/>
<protein>
    <recommendedName>
        <fullName evidence="1">N,N-dimethylformamidase alpha subunit domain-containing protein</fullName>
    </recommendedName>
</protein>
<dbReference type="Proteomes" id="UP000004291">
    <property type="component" value="Chromosome"/>
</dbReference>
<dbReference type="Pfam" id="PF26354">
    <property type="entry name" value="DMF_alpha"/>
    <property type="match status" value="1"/>
</dbReference>
<reference evidence="2 3" key="2">
    <citation type="submission" date="2012-06" db="EMBL/GenBank/DDBJ databases">
        <authorList>
            <person name="Fiebig A."/>
        </authorList>
    </citation>
    <scope>NUCLEOTIDE SEQUENCE [LARGE SCALE GENOMIC DNA]</scope>
    <source>
        <strain evidence="2 3">DFL-43</strain>
    </source>
</reference>
<feature type="domain" description="N,N-dimethylformamidase alpha subunit" evidence="1">
    <location>
        <begin position="52"/>
        <end position="123"/>
    </location>
</feature>
<comment type="caution">
    <text evidence="2">The sequence shown here is derived from an EMBL/GenBank/DDBJ whole genome shotgun (WGS) entry which is preliminary data.</text>
</comment>
<proteinExistence type="predicted"/>
<name>A9CZH9_HOEPD</name>
<dbReference type="eggNOG" id="ENOG502ZBQ9">
    <property type="taxonomic scope" value="Bacteria"/>
</dbReference>
<dbReference type="OrthoDB" id="7803952at2"/>
<sequence length="146" mass="16435">MIDIPPKGSPEREALIAEHRACVDSMKGVAGFSVLKCETPGDTTVITGGVHESPLLKRVLLRMRGESPAGKLIVICTKVEKEWRIARLSGIRGVPPEFIDDKVYDNEQEIQHDIFLMRLDELPESAGMPEHYNEGWKRRSDNWPVT</sequence>
<dbReference type="STRING" id="411684.HPDFL43_01205"/>
<evidence type="ECO:0000313" key="3">
    <source>
        <dbReference type="Proteomes" id="UP000004291"/>
    </source>
</evidence>
<evidence type="ECO:0000313" key="2">
    <source>
        <dbReference type="EMBL" id="EDQ34772.1"/>
    </source>
</evidence>
<dbReference type="RefSeq" id="WP_007196033.1">
    <property type="nucleotide sequence ID" value="NZ_CM002917.1"/>
</dbReference>